<keyword evidence="2" id="KW-1185">Reference proteome</keyword>
<proteinExistence type="predicted"/>
<accession>A0ABR3NH25</accession>
<protein>
    <submittedName>
        <fullName evidence="1">Uncharacterized protein</fullName>
    </submittedName>
</protein>
<evidence type="ECO:0000313" key="1">
    <source>
        <dbReference type="EMBL" id="KAL1275935.1"/>
    </source>
</evidence>
<name>A0ABR3NH25_9TELE</name>
<sequence length="131" mass="15584">MSNRFFHDRAICWIKQHVQEKLQHRSPIDSSRQCLSKNLNRFNIRSRILARILLFRYKERKTLFPVVSSTKRTARARRVFVTTRTARRMQNASLSPRALPFAPRRTGWPCLENVRPTASRYNRSLKDRLSS</sequence>
<dbReference type="Proteomes" id="UP001558613">
    <property type="component" value="Unassembled WGS sequence"/>
</dbReference>
<dbReference type="EMBL" id="JAYMGO010000004">
    <property type="protein sequence ID" value="KAL1275935.1"/>
    <property type="molecule type" value="Genomic_DNA"/>
</dbReference>
<comment type="caution">
    <text evidence="1">The sequence shown here is derived from an EMBL/GenBank/DDBJ whole genome shotgun (WGS) entry which is preliminary data.</text>
</comment>
<reference evidence="1 2" key="1">
    <citation type="submission" date="2023-09" db="EMBL/GenBank/DDBJ databases">
        <authorList>
            <person name="Wang M."/>
        </authorList>
    </citation>
    <scope>NUCLEOTIDE SEQUENCE [LARGE SCALE GENOMIC DNA]</scope>
    <source>
        <strain evidence="1">GT-2023</strain>
        <tissue evidence="1">Liver</tissue>
    </source>
</reference>
<gene>
    <name evidence="1" type="ORF">QQF64_035558</name>
</gene>
<organism evidence="1 2">
    <name type="scientific">Cirrhinus molitorella</name>
    <name type="common">mud carp</name>
    <dbReference type="NCBI Taxonomy" id="172907"/>
    <lineage>
        <taxon>Eukaryota</taxon>
        <taxon>Metazoa</taxon>
        <taxon>Chordata</taxon>
        <taxon>Craniata</taxon>
        <taxon>Vertebrata</taxon>
        <taxon>Euteleostomi</taxon>
        <taxon>Actinopterygii</taxon>
        <taxon>Neopterygii</taxon>
        <taxon>Teleostei</taxon>
        <taxon>Ostariophysi</taxon>
        <taxon>Cypriniformes</taxon>
        <taxon>Cyprinidae</taxon>
        <taxon>Labeoninae</taxon>
        <taxon>Labeonini</taxon>
        <taxon>Cirrhinus</taxon>
    </lineage>
</organism>
<evidence type="ECO:0000313" key="2">
    <source>
        <dbReference type="Proteomes" id="UP001558613"/>
    </source>
</evidence>